<feature type="transmembrane region" description="Helical" evidence="16">
    <location>
        <begin position="1455"/>
        <end position="1479"/>
    </location>
</feature>
<dbReference type="OrthoDB" id="5317514at2759"/>
<evidence type="ECO:0000256" key="13">
    <source>
        <dbReference type="ARBA" id="ARBA00023170"/>
    </source>
</evidence>
<dbReference type="FunFam" id="2.30.30.870:FF:000001">
    <property type="entry name" value="Protein pelota homolog"/>
    <property type="match status" value="1"/>
</dbReference>
<dbReference type="InterPro" id="IPR002035">
    <property type="entry name" value="VWF_A"/>
</dbReference>
<dbReference type="InterPro" id="IPR036465">
    <property type="entry name" value="vWFA_dom_sf"/>
</dbReference>
<dbReference type="InterPro" id="IPR013519">
    <property type="entry name" value="Int_alpha_beta-p"/>
</dbReference>
<dbReference type="SUPFAM" id="SSF53300">
    <property type="entry name" value="vWA-like"/>
    <property type="match status" value="1"/>
</dbReference>
<dbReference type="InterPro" id="IPR005140">
    <property type="entry name" value="eRF1_Pelota-like_N"/>
</dbReference>
<evidence type="ECO:0000256" key="12">
    <source>
        <dbReference type="ARBA" id="ARBA00023157"/>
    </source>
</evidence>
<dbReference type="InterPro" id="IPR038069">
    <property type="entry name" value="Pelota/DOM34_N"/>
</dbReference>
<dbReference type="InterPro" id="IPR058547">
    <property type="entry name" value="Pelota_N"/>
</dbReference>
<feature type="domain" description="VWFA" evidence="17">
    <location>
        <begin position="485"/>
        <end position="668"/>
    </location>
</feature>
<dbReference type="FunFam" id="3.40.50.410:FF:000012">
    <property type="entry name" value="Integrin, alpha 10"/>
    <property type="match status" value="1"/>
</dbReference>
<keyword evidence="19" id="KW-1185">Reference proteome</keyword>
<evidence type="ECO:0000256" key="9">
    <source>
        <dbReference type="ARBA" id="ARBA00022989"/>
    </source>
</evidence>
<dbReference type="Gene3D" id="2.60.40.1510">
    <property type="entry name" value="ntegrin, alpha v. Chain A, domain 3"/>
    <property type="match status" value="1"/>
</dbReference>
<keyword evidence="7" id="KW-0106">Calcium</keyword>
<evidence type="ECO:0000256" key="8">
    <source>
        <dbReference type="ARBA" id="ARBA00022889"/>
    </source>
</evidence>
<dbReference type="InterPro" id="IPR032695">
    <property type="entry name" value="Integrin_dom_sf"/>
</dbReference>
<dbReference type="GO" id="GO:0046872">
    <property type="term" value="F:metal ion binding"/>
    <property type="evidence" value="ECO:0007669"/>
    <property type="project" value="UniProtKB-KW"/>
</dbReference>
<dbReference type="SMART" id="SM00191">
    <property type="entry name" value="Int_alpha"/>
    <property type="match status" value="5"/>
</dbReference>
<keyword evidence="13 16" id="KW-0675">Receptor</keyword>
<dbReference type="Gene3D" id="2.60.40.1530">
    <property type="entry name" value="ntegrin, alpha v. Chain A, domain 4"/>
    <property type="match status" value="1"/>
</dbReference>
<dbReference type="SUPFAM" id="SSF69179">
    <property type="entry name" value="Integrin domains"/>
    <property type="match status" value="3"/>
</dbReference>
<dbReference type="CDD" id="cd01469">
    <property type="entry name" value="vWA_integrins_alpha_subunit"/>
    <property type="match status" value="1"/>
</dbReference>
<dbReference type="InterPro" id="IPR048286">
    <property type="entry name" value="Integrin_alpha_Ig-like_3"/>
</dbReference>
<evidence type="ECO:0000259" key="17">
    <source>
        <dbReference type="PROSITE" id="PS50234"/>
    </source>
</evidence>
<dbReference type="InterPro" id="IPR013649">
    <property type="entry name" value="Integrin_alpha_Ig-like_1"/>
</dbReference>
<feature type="repeat" description="FG-GAP" evidence="15">
    <location>
        <begin position="342"/>
        <end position="403"/>
    </location>
</feature>
<dbReference type="Pfam" id="PF01839">
    <property type="entry name" value="FG-GAP"/>
    <property type="match status" value="2"/>
</dbReference>
<dbReference type="SUPFAM" id="SSF53137">
    <property type="entry name" value="Translational machinery components"/>
    <property type="match status" value="1"/>
</dbReference>
<reference evidence="18" key="2">
    <citation type="submission" date="2025-09" db="UniProtKB">
        <authorList>
            <consortium name="Ensembl"/>
        </authorList>
    </citation>
    <scope>IDENTIFICATION</scope>
</reference>
<sequence>MRPGAAGRDACAVRCGQVGSRRPEVRPGARRSRRPLTPEPACWPLAAVAEGKPAAQVTARMRLVRKDLEKDNAGQVTLIPEEPEDMWHTYNLLQVGDSLRASTIRKVQTETATGSVGSNRIRTTLTLSVETIDFDSQACQLRVKGTNIQENEYVKMGAYHTIELEPNRQFTLAKKQWDSVVLERIEQACDPAWSADVAAVVMQEGLAHVCLVTPSMTLTRAKVEVNIPRKRKGNCSQHDRALERFYEQVVQAIQRHINFEVVKCVLVASPGFVREQFCDYMFQQAVKTDNKLLLENKSKFLQVHSSSGHKYALKEALCDPAVTSRLSDTKAAALFHLIGSSNVDVKNAMTFSGPLEDMFGYTVQQYENEEGKWVLIGSPLVGQPEKRTGDVYKCPVGRDNQSPCIKLNLPAATSVPNVVEVKENMTLGTTLVTNPKGGFLACGPLYAYKCGRLHYTTGVCSNVSSTFETIEAIAPSVQECKNQLDIVIVLDGSNSIYPWESVTAFLNSLLKNMDIGPQQTQVGIVQYGQTVVHEFFLNAYSTTEDVMAAATRIRQRGGTQTMTALGIDTARKEAFTEARGARRGVQKVMVIVTDGESHDNYRLKEVIDNCEDENIQRFAIAILGSYSRGNLSTEKFVEEIKSIASKPTEKHFFNVSDELALVTIVEALGERIFALEATTDQQAASFEMEMSQAGFSAHYSEDWIMLGAVGAYDWNGTVVMVKDSGISIPTNDTFRDRLSDKNEPLAAYLGYTVNSALTPEGVLYIAGQPRYNHTGQVIIYKMEGKEVQVLQRLNGEQIGSYFGGVITTIDINRDSFIDLLLVGAPMYMGTEKEEQGKVYVYGLNKTKFEYQMSLEPTKQTCCSPLKQDTCKVLKNEPCGARFGTAIAAVKDLNLDGYNDIVIGSPLEDDHRGAVYIYHGHGNTISKKYSQRIASGGDGEKVKFFGQSVHGEMDLNNDGLIDVTIGGLGGAALFWSRDVAEVNVSMQFTPKSINIQQQNCQINKRKTICINATICFKTRLKSKEDTFESSLQYWITLDSQRQIPRSLFAESHERKMQKNITVKGSECIKHNFYMLDKPDFQDSVKVLLEFNFSDPESGPVLDSNLPNSVSEYIPFTKDCGAKNKCISDLVLNVKASIAGDSSSPFIVKSRNDKFTIQLSVKNKKDSAYNTRVLVQYSPNIIFAGIEGIQKDSCESSHNITCKVGYPFLKPAEEISFKISFQFNASYLLENATVHVYATSDSEEPPETLSDNRGHVTIPVKYEVGLIFVSVFKEHHVIIAANDTLPTAINTTEQIGDEVTLHYRIEKGEHFPMPNLTLQILFPNVTAAKNTLLYLTALSHSQNAICQTSYPVDPLKIGTGKPFVLPKIKEPTKDTIMDCDTYSCASINCALVPSDIYQVNVSLRVWKPTIIKASIHSLTLVVKALLRSENSSLILRNDHQKLETMVKISKELPPGTVPLWVILLSIFAGLLILALLIFALWKAGFFKRPLKKKMEK</sequence>
<evidence type="ECO:0000256" key="1">
    <source>
        <dbReference type="ARBA" id="ARBA00004479"/>
    </source>
</evidence>
<dbReference type="InterPro" id="IPR013517">
    <property type="entry name" value="FG-GAP"/>
</dbReference>
<dbReference type="Pfam" id="PF20806">
    <property type="entry name" value="Integrin_A_Ig_3"/>
    <property type="match status" value="1"/>
</dbReference>
<keyword evidence="12" id="KW-1015">Disulfide bond</keyword>
<keyword evidence="5" id="KW-0732">Signal</keyword>
<feature type="repeat" description="FG-GAP" evidence="15">
    <location>
        <begin position="930"/>
        <end position="990"/>
    </location>
</feature>
<dbReference type="GO" id="GO:0008305">
    <property type="term" value="C:integrin complex"/>
    <property type="evidence" value="ECO:0007669"/>
    <property type="project" value="InterPro"/>
</dbReference>
<dbReference type="InterPro" id="IPR048285">
    <property type="entry name" value="Integrin_alpha_Ig-like_2"/>
</dbReference>
<dbReference type="GO" id="GO:0007160">
    <property type="term" value="P:cell-matrix adhesion"/>
    <property type="evidence" value="ECO:0007669"/>
    <property type="project" value="TreeGrafter"/>
</dbReference>
<feature type="repeat" description="FG-GAP" evidence="15">
    <location>
        <begin position="788"/>
        <end position="850"/>
    </location>
</feature>
<feature type="repeat" description="FG-GAP" evidence="15">
    <location>
        <begin position="868"/>
        <end position="926"/>
    </location>
</feature>
<protein>
    <submittedName>
        <fullName evidence="18">Integrin subunit alpha 1</fullName>
    </submittedName>
</protein>
<dbReference type="Gene3D" id="3.40.50.410">
    <property type="entry name" value="von Willebrand factor, type A domain"/>
    <property type="match status" value="1"/>
</dbReference>
<dbReference type="GO" id="GO:0009897">
    <property type="term" value="C:external side of plasma membrane"/>
    <property type="evidence" value="ECO:0007669"/>
    <property type="project" value="TreeGrafter"/>
</dbReference>
<evidence type="ECO:0000256" key="11">
    <source>
        <dbReference type="ARBA" id="ARBA00023136"/>
    </source>
</evidence>
<evidence type="ECO:0000256" key="4">
    <source>
        <dbReference type="ARBA" id="ARBA00022723"/>
    </source>
</evidence>
<dbReference type="InterPro" id="IPR018184">
    <property type="entry name" value="Integrin_alpha_C_CS"/>
</dbReference>
<dbReference type="SUPFAM" id="SSF159065">
    <property type="entry name" value="Dom34/Pelota N-terminal domain-like"/>
    <property type="match status" value="1"/>
</dbReference>
<dbReference type="GO" id="GO:0098609">
    <property type="term" value="P:cell-cell adhesion"/>
    <property type="evidence" value="ECO:0007669"/>
    <property type="project" value="TreeGrafter"/>
</dbReference>
<evidence type="ECO:0000256" key="10">
    <source>
        <dbReference type="ARBA" id="ARBA00023037"/>
    </source>
</evidence>
<evidence type="ECO:0000256" key="3">
    <source>
        <dbReference type="ARBA" id="ARBA00022692"/>
    </source>
</evidence>
<dbReference type="FunFam" id="3.30.420.60:FF:000002">
    <property type="entry name" value="Protein pelota homolog"/>
    <property type="match status" value="1"/>
</dbReference>
<dbReference type="PANTHER" id="PTHR23220">
    <property type="entry name" value="INTEGRIN ALPHA"/>
    <property type="match status" value="1"/>
</dbReference>
<dbReference type="SUPFAM" id="SSF69318">
    <property type="entry name" value="Integrin alpha N-terminal domain"/>
    <property type="match status" value="1"/>
</dbReference>
<organism evidence="18 19">
    <name type="scientific">Falco tinnunculus</name>
    <name type="common">Common kestrel</name>
    <dbReference type="NCBI Taxonomy" id="100819"/>
    <lineage>
        <taxon>Eukaryota</taxon>
        <taxon>Metazoa</taxon>
        <taxon>Chordata</taxon>
        <taxon>Craniata</taxon>
        <taxon>Vertebrata</taxon>
        <taxon>Euteleostomi</taxon>
        <taxon>Archelosauria</taxon>
        <taxon>Archosauria</taxon>
        <taxon>Dinosauria</taxon>
        <taxon>Saurischia</taxon>
        <taxon>Theropoda</taxon>
        <taxon>Coelurosauria</taxon>
        <taxon>Aves</taxon>
        <taxon>Neognathae</taxon>
        <taxon>Neoaves</taxon>
        <taxon>Telluraves</taxon>
        <taxon>Australaves</taxon>
        <taxon>Falconiformes</taxon>
        <taxon>Falconidae</taxon>
        <taxon>Falco</taxon>
    </lineage>
</organism>
<dbReference type="InterPro" id="IPR000413">
    <property type="entry name" value="Integrin_alpha"/>
</dbReference>
<keyword evidence="4" id="KW-0479">Metal-binding</keyword>
<dbReference type="PROSITE" id="PS00242">
    <property type="entry name" value="INTEGRIN_ALPHA"/>
    <property type="match status" value="1"/>
</dbReference>
<keyword evidence="9 16" id="KW-1133">Transmembrane helix</keyword>
<evidence type="ECO:0000256" key="5">
    <source>
        <dbReference type="ARBA" id="ARBA00022729"/>
    </source>
</evidence>
<dbReference type="Pfam" id="PF00092">
    <property type="entry name" value="VWA"/>
    <property type="match status" value="1"/>
</dbReference>
<evidence type="ECO:0000256" key="15">
    <source>
        <dbReference type="PROSITE-ProRule" id="PRU00803"/>
    </source>
</evidence>
<keyword evidence="8 16" id="KW-0130">Cell adhesion</keyword>
<dbReference type="SMART" id="SM01194">
    <property type="entry name" value="eRF1_1"/>
    <property type="match status" value="1"/>
</dbReference>
<dbReference type="Pfam" id="PF20805">
    <property type="entry name" value="Integrin_A_Ig_2"/>
    <property type="match status" value="1"/>
</dbReference>
<evidence type="ECO:0000256" key="6">
    <source>
        <dbReference type="ARBA" id="ARBA00022737"/>
    </source>
</evidence>
<dbReference type="Ensembl" id="ENSFTIT00000018220.1">
    <property type="protein sequence ID" value="ENSFTIP00000017485.1"/>
    <property type="gene ID" value="ENSFTIG00000011578.1"/>
</dbReference>
<dbReference type="Gene3D" id="2.130.10.130">
    <property type="entry name" value="Integrin alpha, N-terminal"/>
    <property type="match status" value="1"/>
</dbReference>
<dbReference type="PRINTS" id="PR00453">
    <property type="entry name" value="VWFADOMAIN"/>
</dbReference>
<evidence type="ECO:0000256" key="2">
    <source>
        <dbReference type="ARBA" id="ARBA00008054"/>
    </source>
</evidence>
<dbReference type="GO" id="GO:0007229">
    <property type="term" value="P:integrin-mediated signaling pathway"/>
    <property type="evidence" value="ECO:0007669"/>
    <property type="project" value="UniProtKB-KW"/>
</dbReference>
<dbReference type="Pfam" id="PF26356">
    <property type="entry name" value="Pelota_N"/>
    <property type="match status" value="1"/>
</dbReference>
<dbReference type="InterPro" id="IPR005141">
    <property type="entry name" value="eRF1_2"/>
</dbReference>
<keyword evidence="11 16" id="KW-0472">Membrane</keyword>
<dbReference type="Gene3D" id="2.30.30.870">
    <property type="entry name" value="Pelota, domain A"/>
    <property type="match status" value="1"/>
</dbReference>
<dbReference type="PROSITE" id="PS51470">
    <property type="entry name" value="FG_GAP"/>
    <property type="match status" value="4"/>
</dbReference>
<evidence type="ECO:0000313" key="18">
    <source>
        <dbReference type="Ensembl" id="ENSFTIP00000017485.1"/>
    </source>
</evidence>
<accession>A0A8C4USQ2</accession>
<dbReference type="SMART" id="SM00327">
    <property type="entry name" value="VWA"/>
    <property type="match status" value="1"/>
</dbReference>
<dbReference type="GO" id="GO:0033627">
    <property type="term" value="P:cell adhesion mediated by integrin"/>
    <property type="evidence" value="ECO:0007669"/>
    <property type="project" value="TreeGrafter"/>
</dbReference>
<dbReference type="Proteomes" id="UP000694562">
    <property type="component" value="Unplaced"/>
</dbReference>
<dbReference type="PANTHER" id="PTHR23220:SF22">
    <property type="entry name" value="INTEGRIN ALPHA-1"/>
    <property type="match status" value="1"/>
</dbReference>
<dbReference type="GO" id="GO:0005178">
    <property type="term" value="F:integrin binding"/>
    <property type="evidence" value="ECO:0007669"/>
    <property type="project" value="TreeGrafter"/>
</dbReference>
<evidence type="ECO:0000313" key="19">
    <source>
        <dbReference type="Proteomes" id="UP000694562"/>
    </source>
</evidence>
<keyword evidence="14" id="KW-0325">Glycoprotein</keyword>
<dbReference type="Gene3D" id="3.30.420.60">
    <property type="entry name" value="eRF1 domain 2"/>
    <property type="match status" value="1"/>
</dbReference>
<name>A0A8C4USQ2_FALTI</name>
<evidence type="ECO:0000256" key="14">
    <source>
        <dbReference type="ARBA" id="ARBA00023180"/>
    </source>
</evidence>
<dbReference type="OMA" id="TCCSLLK"/>
<proteinExistence type="inferred from homology"/>
<keyword evidence="3 16" id="KW-0812">Transmembrane</keyword>
<reference evidence="18" key="1">
    <citation type="submission" date="2025-08" db="UniProtKB">
        <authorList>
            <consortium name="Ensembl"/>
        </authorList>
    </citation>
    <scope>IDENTIFICATION</scope>
</reference>
<dbReference type="Gene3D" id="1.20.5.930">
    <property type="entry name" value="Bicelle-embedded integrin alpha(iib) transmembrane segment"/>
    <property type="match status" value="1"/>
</dbReference>
<evidence type="ECO:0000256" key="7">
    <source>
        <dbReference type="ARBA" id="ARBA00022837"/>
    </source>
</evidence>
<dbReference type="Pfam" id="PF03464">
    <property type="entry name" value="eRF1_2"/>
    <property type="match status" value="1"/>
</dbReference>
<comment type="subcellular location">
    <subcellularLocation>
        <location evidence="1 16">Membrane</location>
        <topology evidence="1 16">Single-pass type I membrane protein</topology>
    </subcellularLocation>
</comment>
<comment type="similarity">
    <text evidence="2 16">Belongs to the integrin alpha chain family.</text>
</comment>
<keyword evidence="6" id="KW-0677">Repeat</keyword>
<dbReference type="PRINTS" id="PR01185">
    <property type="entry name" value="INTEGRINA"/>
</dbReference>
<dbReference type="InterPro" id="IPR028994">
    <property type="entry name" value="Integrin_alpha_N"/>
</dbReference>
<dbReference type="PROSITE" id="PS50234">
    <property type="entry name" value="VWFA"/>
    <property type="match status" value="1"/>
</dbReference>
<dbReference type="Gene3D" id="2.60.40.1460">
    <property type="entry name" value="Integrin domains. Chain A, domain 2"/>
    <property type="match status" value="1"/>
</dbReference>
<evidence type="ECO:0000256" key="16">
    <source>
        <dbReference type="RuleBase" id="RU003762"/>
    </source>
</evidence>
<dbReference type="InterPro" id="IPR042226">
    <property type="entry name" value="eFR1_2_sf"/>
</dbReference>
<dbReference type="Pfam" id="PF08441">
    <property type="entry name" value="Integrin_A_Ig_1"/>
    <property type="match status" value="1"/>
</dbReference>
<keyword evidence="10 16" id="KW-0401">Integrin</keyword>